<proteinExistence type="predicted"/>
<dbReference type="SMART" id="SM00382">
    <property type="entry name" value="AAA"/>
    <property type="match status" value="1"/>
</dbReference>
<dbReference type="PROSITE" id="PS00211">
    <property type="entry name" value="ABC_TRANSPORTER_1"/>
    <property type="match status" value="1"/>
</dbReference>
<feature type="domain" description="ABC transporter" evidence="3">
    <location>
        <begin position="9"/>
        <end position="235"/>
    </location>
</feature>
<dbReference type="PANTHER" id="PTHR43158">
    <property type="entry name" value="SKFA PEPTIDE EXPORT ATP-BINDING PROTEIN SKFE"/>
    <property type="match status" value="1"/>
</dbReference>
<reference evidence="4 5" key="1">
    <citation type="submission" date="2019-03" db="EMBL/GenBank/DDBJ databases">
        <title>Algoriphagus sp. nov, a new strain isolated from root system soil of mangrove plant Kandelia.</title>
        <authorList>
            <person name="Yin Q."/>
            <person name="Wang K."/>
            <person name="Song Z."/>
        </authorList>
    </citation>
    <scope>NUCLEOTIDE SEQUENCE [LARGE SCALE GENOMIC DNA]</scope>
    <source>
        <strain evidence="4 5">XY-J91</strain>
    </source>
</reference>
<dbReference type="GO" id="GO:0016887">
    <property type="term" value="F:ATP hydrolysis activity"/>
    <property type="evidence" value="ECO:0007669"/>
    <property type="project" value="InterPro"/>
</dbReference>
<dbReference type="InterPro" id="IPR027417">
    <property type="entry name" value="P-loop_NTPase"/>
</dbReference>
<keyword evidence="1" id="KW-0547">Nucleotide-binding</keyword>
<dbReference type="CDD" id="cd03230">
    <property type="entry name" value="ABC_DR_subfamily_A"/>
    <property type="match status" value="1"/>
</dbReference>
<dbReference type="PROSITE" id="PS50893">
    <property type="entry name" value="ABC_TRANSPORTER_2"/>
    <property type="match status" value="1"/>
</dbReference>
<dbReference type="AlphaFoldDB" id="A0A4Y9QNV9"/>
<comment type="caution">
    <text evidence="4">The sequence shown here is derived from an EMBL/GenBank/DDBJ whole genome shotgun (WGS) entry which is preliminary data.</text>
</comment>
<dbReference type="InterPro" id="IPR003439">
    <property type="entry name" value="ABC_transporter-like_ATP-bd"/>
</dbReference>
<sequence length="290" mass="32276">MTLKQKSMVLIQNLHFSYPKKPTLFKGLTMNLEKGKVIGLLGKNGAGKSTLMRLMAGLLKPNAGTVVFEGKHSFDRDPDFLDQMIFVSEQISVPEFLKVKDYVGVYRDFYSRFDDVRLENLLAEFQISTEEKISNMSYGQQKKLQLAISLSVGAKLILLDEPTNGLDIPSKSSFKKVVSASLEEDQILVISTHQVQDIEHLIDQVIILDEGKIKLHADLEVLEEEFVFSQSGEMPANAIYGESHVLGARFIAKSMIGISGGSTDLELLFHAVIADKLNGNYLSHPKPQMS</sequence>
<accession>A0A4Y9QNV9</accession>
<dbReference type="EMBL" id="SPSB01000003">
    <property type="protein sequence ID" value="TFV94279.1"/>
    <property type="molecule type" value="Genomic_DNA"/>
</dbReference>
<evidence type="ECO:0000259" key="3">
    <source>
        <dbReference type="PROSITE" id="PS50893"/>
    </source>
</evidence>
<dbReference type="InterPro" id="IPR003593">
    <property type="entry name" value="AAA+_ATPase"/>
</dbReference>
<evidence type="ECO:0000313" key="5">
    <source>
        <dbReference type="Proteomes" id="UP000297647"/>
    </source>
</evidence>
<name>A0A4Y9QNV9_9BACT</name>
<keyword evidence="5" id="KW-1185">Reference proteome</keyword>
<dbReference type="Pfam" id="PF00005">
    <property type="entry name" value="ABC_tran"/>
    <property type="match status" value="1"/>
</dbReference>
<dbReference type="Proteomes" id="UP000297647">
    <property type="component" value="Unassembled WGS sequence"/>
</dbReference>
<protein>
    <submittedName>
        <fullName evidence="4">ABC transporter ATP-binding protein</fullName>
    </submittedName>
</protein>
<organism evidence="4 5">
    <name type="scientific">Algoriphagus kandeliae</name>
    <dbReference type="NCBI Taxonomy" id="2562278"/>
    <lineage>
        <taxon>Bacteria</taxon>
        <taxon>Pseudomonadati</taxon>
        <taxon>Bacteroidota</taxon>
        <taxon>Cytophagia</taxon>
        <taxon>Cytophagales</taxon>
        <taxon>Cyclobacteriaceae</taxon>
        <taxon>Algoriphagus</taxon>
    </lineage>
</organism>
<dbReference type="SUPFAM" id="SSF52540">
    <property type="entry name" value="P-loop containing nucleoside triphosphate hydrolases"/>
    <property type="match status" value="1"/>
</dbReference>
<dbReference type="InterPro" id="IPR017871">
    <property type="entry name" value="ABC_transporter-like_CS"/>
</dbReference>
<evidence type="ECO:0000313" key="4">
    <source>
        <dbReference type="EMBL" id="TFV94279.1"/>
    </source>
</evidence>
<gene>
    <name evidence="4" type="ORF">E4S40_09595</name>
</gene>
<evidence type="ECO:0000256" key="2">
    <source>
        <dbReference type="ARBA" id="ARBA00022840"/>
    </source>
</evidence>
<dbReference type="GO" id="GO:0005524">
    <property type="term" value="F:ATP binding"/>
    <property type="evidence" value="ECO:0007669"/>
    <property type="project" value="UniProtKB-KW"/>
</dbReference>
<keyword evidence="2 4" id="KW-0067">ATP-binding</keyword>
<dbReference type="PANTHER" id="PTHR43158:SF1">
    <property type="entry name" value="ABC TRANSPORTER, ATP-BINDING PROTEIN"/>
    <property type="match status" value="1"/>
</dbReference>
<evidence type="ECO:0000256" key="1">
    <source>
        <dbReference type="ARBA" id="ARBA00022741"/>
    </source>
</evidence>
<dbReference type="Gene3D" id="3.40.50.300">
    <property type="entry name" value="P-loop containing nucleotide triphosphate hydrolases"/>
    <property type="match status" value="1"/>
</dbReference>